<organism evidence="1 2">
    <name type="scientific">Sulfuracidifex tepidarius</name>
    <dbReference type="NCBI Taxonomy" id="1294262"/>
    <lineage>
        <taxon>Archaea</taxon>
        <taxon>Thermoproteota</taxon>
        <taxon>Thermoprotei</taxon>
        <taxon>Sulfolobales</taxon>
        <taxon>Sulfolobaceae</taxon>
        <taxon>Sulfuracidifex</taxon>
    </lineage>
</organism>
<accession>A0A510E1R9</accession>
<name>A0A510E1R9_9CREN</name>
<proteinExistence type="predicted"/>
<gene>
    <name evidence="1" type="ORF">IC007_0944</name>
</gene>
<evidence type="ECO:0000313" key="2">
    <source>
        <dbReference type="Proteomes" id="UP000325030"/>
    </source>
</evidence>
<dbReference type="Proteomes" id="UP000325030">
    <property type="component" value="Chromosome"/>
</dbReference>
<protein>
    <submittedName>
        <fullName evidence="1">Uncharacterized protein</fullName>
    </submittedName>
</protein>
<dbReference type="AlphaFoldDB" id="A0A510E1R9"/>
<dbReference type="EMBL" id="AP018930">
    <property type="protein sequence ID" value="BBG26436.1"/>
    <property type="molecule type" value="Genomic_DNA"/>
</dbReference>
<reference evidence="2" key="1">
    <citation type="submission" date="2018-09" db="EMBL/GenBank/DDBJ databases">
        <title>Complete Genome Sequencing of Sulfolobus sp. JCM 16834.</title>
        <authorList>
            <person name="Kato S."/>
            <person name="Itoh T."/>
            <person name="Ohkuma M."/>
        </authorList>
    </citation>
    <scope>NUCLEOTIDE SEQUENCE [LARGE SCALE GENOMIC DNA]</scope>
    <source>
        <strain evidence="2">IC-007</strain>
    </source>
</reference>
<sequence>MKLSLSHLGVFKVLVHRDFPLDKVKRVIVKLTPPRGSTSPSR</sequence>
<evidence type="ECO:0000313" key="1">
    <source>
        <dbReference type="EMBL" id="BBG26436.1"/>
    </source>
</evidence>